<dbReference type="AlphaFoldDB" id="A0A6G1GJ81"/>
<sequence>MPVVKRPTPFRLASYTSLDSLLTRKEQNASNAALNDFIQHASTVTLGSSANLDLDDIEAARPVLTTGNGQSRFRSLLVEVCFVFSMAMTQFLTEYSTFGFGIILPALEQHGLISDTVSALWPTSVLTLIVSAFTLPFSRLSDMYGGYPFFICGLLWLALWSLIGSFSKNEIMLNVARAMQGLAIAAFQPASFSLIGSSYKESRRKNIVFGIYGACAPVGSYFGMFVSGLAVKSDHWNWYFWTAAAIAFISAVFAYLSVPMEPPERHALNLKMDWYGAGTVVTGLMLVAYALSASSHADKGWASPGVLAPFSIGVLSLIAAVVVEWKFAACPLMPAEFFKPKGLKPMMLMLLLWWGCFGLTLFYATFYMEQVIHIPALQMAIWFLPMAIFGVVMATVGGIVMSLIPFPYLLSLAGAGWIIAPLLLSFVPSDSSSKSYWAFIFPALLALTLGSDLTYTVSNIFMTNVQPLQYQGLAGAFASVLVNLGVSVSISLADILSSAVEVKNKPMVAIRVVFWFAAGLSAAGLILCVLFVRIPKPTSHLTPDE</sequence>
<feature type="domain" description="Major facilitator superfamily (MFS) profile" evidence="6">
    <location>
        <begin position="82"/>
        <end position="536"/>
    </location>
</feature>
<dbReference type="EMBL" id="ML977216">
    <property type="protein sequence ID" value="KAF1980874.1"/>
    <property type="molecule type" value="Genomic_DNA"/>
</dbReference>
<evidence type="ECO:0000313" key="7">
    <source>
        <dbReference type="EMBL" id="KAF1980874.1"/>
    </source>
</evidence>
<evidence type="ECO:0000256" key="4">
    <source>
        <dbReference type="ARBA" id="ARBA00023136"/>
    </source>
</evidence>
<dbReference type="Proteomes" id="UP000800041">
    <property type="component" value="Unassembled WGS sequence"/>
</dbReference>
<name>A0A6G1GJ81_9PEZI</name>
<evidence type="ECO:0000256" key="5">
    <source>
        <dbReference type="SAM" id="Phobius"/>
    </source>
</evidence>
<dbReference type="Gene3D" id="1.20.1250.20">
    <property type="entry name" value="MFS general substrate transporter like domains"/>
    <property type="match status" value="2"/>
</dbReference>
<dbReference type="Pfam" id="PF07690">
    <property type="entry name" value="MFS_1"/>
    <property type="match status" value="1"/>
</dbReference>
<comment type="subcellular location">
    <subcellularLocation>
        <location evidence="1">Membrane</location>
        <topology evidence="1">Multi-pass membrane protein</topology>
    </subcellularLocation>
</comment>
<feature type="transmembrane region" description="Helical" evidence="5">
    <location>
        <begin position="207"/>
        <end position="226"/>
    </location>
</feature>
<dbReference type="PANTHER" id="PTHR42718">
    <property type="entry name" value="MAJOR FACILITATOR SUPERFAMILY MULTIDRUG TRANSPORTER MFSC"/>
    <property type="match status" value="1"/>
</dbReference>
<feature type="transmembrane region" description="Helical" evidence="5">
    <location>
        <begin position="512"/>
        <end position="532"/>
    </location>
</feature>
<evidence type="ECO:0000259" key="6">
    <source>
        <dbReference type="PROSITE" id="PS50850"/>
    </source>
</evidence>
<feature type="transmembrane region" description="Helical" evidence="5">
    <location>
        <begin position="408"/>
        <end position="427"/>
    </location>
</feature>
<dbReference type="InterPro" id="IPR020846">
    <property type="entry name" value="MFS_dom"/>
</dbReference>
<feature type="transmembrane region" description="Helical" evidence="5">
    <location>
        <begin position="306"/>
        <end position="325"/>
    </location>
</feature>
<feature type="non-terminal residue" evidence="7">
    <location>
        <position position="545"/>
    </location>
</feature>
<keyword evidence="3 5" id="KW-1133">Transmembrane helix</keyword>
<reference evidence="7" key="1">
    <citation type="journal article" date="2020" name="Stud. Mycol.">
        <title>101 Dothideomycetes genomes: a test case for predicting lifestyles and emergence of pathogens.</title>
        <authorList>
            <person name="Haridas S."/>
            <person name="Albert R."/>
            <person name="Binder M."/>
            <person name="Bloem J."/>
            <person name="Labutti K."/>
            <person name="Salamov A."/>
            <person name="Andreopoulos B."/>
            <person name="Baker S."/>
            <person name="Barry K."/>
            <person name="Bills G."/>
            <person name="Bluhm B."/>
            <person name="Cannon C."/>
            <person name="Castanera R."/>
            <person name="Culley D."/>
            <person name="Daum C."/>
            <person name="Ezra D."/>
            <person name="Gonzalez J."/>
            <person name="Henrissat B."/>
            <person name="Kuo A."/>
            <person name="Liang C."/>
            <person name="Lipzen A."/>
            <person name="Lutzoni F."/>
            <person name="Magnuson J."/>
            <person name="Mondo S."/>
            <person name="Nolan M."/>
            <person name="Ohm R."/>
            <person name="Pangilinan J."/>
            <person name="Park H.-J."/>
            <person name="Ramirez L."/>
            <person name="Alfaro M."/>
            <person name="Sun H."/>
            <person name="Tritt A."/>
            <person name="Yoshinaga Y."/>
            <person name="Zwiers L.-H."/>
            <person name="Turgeon B."/>
            <person name="Goodwin S."/>
            <person name="Spatafora J."/>
            <person name="Crous P."/>
            <person name="Grigoriev I."/>
        </authorList>
    </citation>
    <scope>NUCLEOTIDE SEQUENCE</scope>
    <source>
        <strain evidence="7">CBS 113979</strain>
    </source>
</reference>
<feature type="transmembrane region" description="Helical" evidence="5">
    <location>
        <begin position="119"/>
        <end position="137"/>
    </location>
</feature>
<dbReference type="PANTHER" id="PTHR42718:SF11">
    <property type="entry name" value="MAJOR FACILITATOR SUPERFAMILY (MFS) PROFILE DOMAIN-CONTAINING PROTEIN"/>
    <property type="match status" value="1"/>
</dbReference>
<feature type="transmembrane region" description="Helical" evidence="5">
    <location>
        <begin position="238"/>
        <end position="258"/>
    </location>
</feature>
<accession>A0A6G1GJ81</accession>
<gene>
    <name evidence="7" type="ORF">K402DRAFT_343566</name>
</gene>
<evidence type="ECO:0000256" key="3">
    <source>
        <dbReference type="ARBA" id="ARBA00022989"/>
    </source>
</evidence>
<feature type="transmembrane region" description="Helical" evidence="5">
    <location>
        <begin position="346"/>
        <end position="368"/>
    </location>
</feature>
<keyword evidence="8" id="KW-1185">Reference proteome</keyword>
<keyword evidence="2 5" id="KW-0812">Transmembrane</keyword>
<dbReference type="InterPro" id="IPR036259">
    <property type="entry name" value="MFS_trans_sf"/>
</dbReference>
<keyword evidence="4 5" id="KW-0472">Membrane</keyword>
<evidence type="ECO:0000313" key="8">
    <source>
        <dbReference type="Proteomes" id="UP000800041"/>
    </source>
</evidence>
<feature type="transmembrane region" description="Helical" evidence="5">
    <location>
        <begin position="274"/>
        <end position="294"/>
    </location>
</feature>
<feature type="transmembrane region" description="Helical" evidence="5">
    <location>
        <begin position="473"/>
        <end position="492"/>
    </location>
</feature>
<dbReference type="SUPFAM" id="SSF103473">
    <property type="entry name" value="MFS general substrate transporter"/>
    <property type="match status" value="1"/>
</dbReference>
<dbReference type="PROSITE" id="PS50850">
    <property type="entry name" value="MFS"/>
    <property type="match status" value="1"/>
</dbReference>
<dbReference type="GO" id="GO:0022857">
    <property type="term" value="F:transmembrane transporter activity"/>
    <property type="evidence" value="ECO:0007669"/>
    <property type="project" value="InterPro"/>
</dbReference>
<proteinExistence type="predicted"/>
<organism evidence="7 8">
    <name type="scientific">Aulographum hederae CBS 113979</name>
    <dbReference type="NCBI Taxonomy" id="1176131"/>
    <lineage>
        <taxon>Eukaryota</taxon>
        <taxon>Fungi</taxon>
        <taxon>Dikarya</taxon>
        <taxon>Ascomycota</taxon>
        <taxon>Pezizomycotina</taxon>
        <taxon>Dothideomycetes</taxon>
        <taxon>Pleosporomycetidae</taxon>
        <taxon>Aulographales</taxon>
        <taxon>Aulographaceae</taxon>
    </lineage>
</organism>
<feature type="transmembrane region" description="Helical" evidence="5">
    <location>
        <begin position="439"/>
        <end position="461"/>
    </location>
</feature>
<dbReference type="GO" id="GO:0016020">
    <property type="term" value="C:membrane"/>
    <property type="evidence" value="ECO:0007669"/>
    <property type="project" value="UniProtKB-SubCell"/>
</dbReference>
<protein>
    <submittedName>
        <fullName evidence="7">MFS general substrate transporter</fullName>
    </submittedName>
</protein>
<dbReference type="InterPro" id="IPR011701">
    <property type="entry name" value="MFS"/>
</dbReference>
<feature type="transmembrane region" description="Helical" evidence="5">
    <location>
        <begin position="380"/>
        <end position="401"/>
    </location>
</feature>
<dbReference type="OrthoDB" id="2130629at2759"/>
<feature type="transmembrane region" description="Helical" evidence="5">
    <location>
        <begin position="80"/>
        <end position="107"/>
    </location>
</feature>
<feature type="transmembrane region" description="Helical" evidence="5">
    <location>
        <begin position="175"/>
        <end position="195"/>
    </location>
</feature>
<evidence type="ECO:0000256" key="1">
    <source>
        <dbReference type="ARBA" id="ARBA00004141"/>
    </source>
</evidence>
<feature type="transmembrane region" description="Helical" evidence="5">
    <location>
        <begin position="144"/>
        <end position="163"/>
    </location>
</feature>
<evidence type="ECO:0000256" key="2">
    <source>
        <dbReference type="ARBA" id="ARBA00022692"/>
    </source>
</evidence>